<feature type="compositionally biased region" description="Low complexity" evidence="2">
    <location>
        <begin position="161"/>
        <end position="195"/>
    </location>
</feature>
<gene>
    <name evidence="5" type="ORF">WDJ50_09830</name>
</gene>
<reference evidence="5" key="1">
    <citation type="submission" date="2024-03" db="EMBL/GenBank/DDBJ databases">
        <title>Deinococcus weizhi sp. nov., isolated from human skin.</title>
        <authorList>
            <person name="Wei Z."/>
            <person name="Tian F."/>
            <person name="Yang C."/>
            <person name="Xin L.T."/>
            <person name="Wen Z.J."/>
            <person name="Lan K.C."/>
            <person name="Yu L."/>
            <person name="Zhe W."/>
            <person name="Dan F.D."/>
            <person name="Jun W."/>
            <person name="Rui Z."/>
            <person name="Yong X.J."/>
            <person name="Ting Y."/>
            <person name="Wei X."/>
            <person name="Xu Z.G."/>
            <person name="Xin Z."/>
            <person name="Dong F.G."/>
            <person name="Ni X.M."/>
            <person name="Zheng M.G."/>
            <person name="Chun Y."/>
            <person name="Qian W.X."/>
        </authorList>
    </citation>
    <scope>NUCLEOTIDE SEQUENCE</scope>
    <source>
        <strain evidence="5">VB142</strain>
    </source>
</reference>
<name>A0AAU6Q0C6_9DEIO</name>
<dbReference type="PANTHER" id="PTHR43308:SF1">
    <property type="entry name" value="OUTER MEMBRANE PROTEIN ALPHA"/>
    <property type="match status" value="1"/>
</dbReference>
<dbReference type="PROSITE" id="PS51272">
    <property type="entry name" value="SLH"/>
    <property type="match status" value="1"/>
</dbReference>
<dbReference type="SUPFAM" id="SSF56925">
    <property type="entry name" value="OMPA-like"/>
    <property type="match status" value="1"/>
</dbReference>
<proteinExistence type="predicted"/>
<evidence type="ECO:0000259" key="4">
    <source>
        <dbReference type="PROSITE" id="PS51272"/>
    </source>
</evidence>
<dbReference type="EMBL" id="CP149782">
    <property type="protein sequence ID" value="WYF43714.1"/>
    <property type="molecule type" value="Genomic_DNA"/>
</dbReference>
<dbReference type="InterPro" id="IPR001119">
    <property type="entry name" value="SLH_dom"/>
</dbReference>
<evidence type="ECO:0000256" key="1">
    <source>
        <dbReference type="SAM" id="Coils"/>
    </source>
</evidence>
<keyword evidence="1" id="KW-0175">Coiled coil</keyword>
<dbReference type="AlphaFoldDB" id="A0AAU6Q0C6"/>
<dbReference type="PANTHER" id="PTHR43308">
    <property type="entry name" value="OUTER MEMBRANE PROTEIN ALPHA-RELATED"/>
    <property type="match status" value="1"/>
</dbReference>
<evidence type="ECO:0000256" key="3">
    <source>
        <dbReference type="SAM" id="SignalP"/>
    </source>
</evidence>
<feature type="coiled-coil region" evidence="1">
    <location>
        <begin position="120"/>
        <end position="150"/>
    </location>
</feature>
<feature type="region of interest" description="Disordered" evidence="2">
    <location>
        <begin position="161"/>
        <end position="220"/>
    </location>
</feature>
<sequence length="361" mass="37595">MKYLRALPTVSIVALSSALALGGGAQPPIQTTPAPKTTVTAPVPTVTIACTQGTWAKAAIDLVKAKGLFIGYPDGEFDWCNNITRQEVAQVLARLLAQMPENTFNPAELEVLRKGTAEALAGLEELRAQLAEQNKSIEDLRAQIEELRAALGNLPTAGAGEAGAVGATGPQGPQGEAGPVGPQGPAGVAGPQGPQGEKGETGAVGPQGPQGERGEKGDPYIPPADPFRYGNYVGVAYYSILQQNVGQMIRVTAGNDQIYGGFGVRLTGDVTLKGSTPGNSVSGAVTYRGTTGRFDGILGVGAGYNFNNASTFGELSIGVDYRVIDRVAVYAEARQHYYFNGNIAQYNRNLSSIAAGVKLRF</sequence>
<feature type="signal peptide" evidence="3">
    <location>
        <begin position="1"/>
        <end position="20"/>
    </location>
</feature>
<dbReference type="InterPro" id="IPR051465">
    <property type="entry name" value="Cell_Envelope_Struct_Comp"/>
</dbReference>
<accession>A0AAU6Q0C6</accession>
<evidence type="ECO:0000256" key="2">
    <source>
        <dbReference type="SAM" id="MobiDB-lite"/>
    </source>
</evidence>
<feature type="domain" description="SLH" evidence="4">
    <location>
        <begin position="43"/>
        <end position="106"/>
    </location>
</feature>
<evidence type="ECO:0000313" key="5">
    <source>
        <dbReference type="EMBL" id="WYF43714.1"/>
    </source>
</evidence>
<dbReference type="InterPro" id="IPR011250">
    <property type="entry name" value="OMP/PagP_B-barrel"/>
</dbReference>
<feature type="chain" id="PRO_5043716830" evidence="3">
    <location>
        <begin position="21"/>
        <end position="361"/>
    </location>
</feature>
<organism evidence="5">
    <name type="scientific">Deinococcus sp. VB142</name>
    <dbReference type="NCBI Taxonomy" id="3112952"/>
    <lineage>
        <taxon>Bacteria</taxon>
        <taxon>Thermotogati</taxon>
        <taxon>Deinococcota</taxon>
        <taxon>Deinococci</taxon>
        <taxon>Deinococcales</taxon>
        <taxon>Deinococcaceae</taxon>
        <taxon>Deinococcus</taxon>
    </lineage>
</organism>
<dbReference type="InterPro" id="IPR008160">
    <property type="entry name" value="Collagen"/>
</dbReference>
<keyword evidence="5" id="KW-0176">Collagen</keyword>
<protein>
    <submittedName>
        <fullName evidence="5">Collagen-like protein</fullName>
    </submittedName>
</protein>
<dbReference type="RefSeq" id="WP_339094628.1">
    <property type="nucleotide sequence ID" value="NZ_CP149782.1"/>
</dbReference>
<dbReference type="Pfam" id="PF01391">
    <property type="entry name" value="Collagen"/>
    <property type="match status" value="1"/>
</dbReference>
<keyword evidence="3" id="KW-0732">Signal</keyword>